<evidence type="ECO:0000256" key="1">
    <source>
        <dbReference type="SAM" id="MobiDB-lite"/>
    </source>
</evidence>
<feature type="compositionally biased region" description="Low complexity" evidence="1">
    <location>
        <begin position="296"/>
        <end position="306"/>
    </location>
</feature>
<feature type="region of interest" description="Disordered" evidence="1">
    <location>
        <begin position="586"/>
        <end position="648"/>
    </location>
</feature>
<gene>
    <name evidence="2" type="ORF">BJ508DRAFT_416324</name>
</gene>
<evidence type="ECO:0000313" key="3">
    <source>
        <dbReference type="Proteomes" id="UP000275078"/>
    </source>
</evidence>
<reference evidence="2 3" key="1">
    <citation type="journal article" date="2018" name="Nat. Ecol. Evol.">
        <title>Pezizomycetes genomes reveal the molecular basis of ectomycorrhizal truffle lifestyle.</title>
        <authorList>
            <person name="Murat C."/>
            <person name="Payen T."/>
            <person name="Noel B."/>
            <person name="Kuo A."/>
            <person name="Morin E."/>
            <person name="Chen J."/>
            <person name="Kohler A."/>
            <person name="Krizsan K."/>
            <person name="Balestrini R."/>
            <person name="Da Silva C."/>
            <person name="Montanini B."/>
            <person name="Hainaut M."/>
            <person name="Levati E."/>
            <person name="Barry K.W."/>
            <person name="Belfiori B."/>
            <person name="Cichocki N."/>
            <person name="Clum A."/>
            <person name="Dockter R.B."/>
            <person name="Fauchery L."/>
            <person name="Guy J."/>
            <person name="Iotti M."/>
            <person name="Le Tacon F."/>
            <person name="Lindquist E.A."/>
            <person name="Lipzen A."/>
            <person name="Malagnac F."/>
            <person name="Mello A."/>
            <person name="Molinier V."/>
            <person name="Miyauchi S."/>
            <person name="Poulain J."/>
            <person name="Riccioni C."/>
            <person name="Rubini A."/>
            <person name="Sitrit Y."/>
            <person name="Splivallo R."/>
            <person name="Traeger S."/>
            <person name="Wang M."/>
            <person name="Zifcakova L."/>
            <person name="Wipf D."/>
            <person name="Zambonelli A."/>
            <person name="Paolocci F."/>
            <person name="Nowrousian M."/>
            <person name="Ottonello S."/>
            <person name="Baldrian P."/>
            <person name="Spatafora J.W."/>
            <person name="Henrissat B."/>
            <person name="Nagy L.G."/>
            <person name="Aury J.M."/>
            <person name="Wincker P."/>
            <person name="Grigoriev I.V."/>
            <person name="Bonfante P."/>
            <person name="Martin F.M."/>
        </authorList>
    </citation>
    <scope>NUCLEOTIDE SEQUENCE [LARGE SCALE GENOMIC DNA]</scope>
    <source>
        <strain evidence="2 3">RN42</strain>
    </source>
</reference>
<dbReference type="EMBL" id="ML119706">
    <property type="protein sequence ID" value="RPA78849.1"/>
    <property type="molecule type" value="Genomic_DNA"/>
</dbReference>
<sequence>MMADALSRVIWPLVQCAHQSADSSSSEDETRCGILRSSFNAIVWKREQYLAMPDVEDRRQRLLTLVEDLQECFGDIGYYEGMDWYLIEDLVNRLIDIMVEAESPRMDSEIVAPFAEPRTPPRSPLRSDQPSNGQIEEITRLGQQTSAFVEPASQTESCLRAAVRHASKASVLAEADLEEADSISEFTKATIKRALQRPTQAFYSPIAPLRSIIDQAVDNATEGNHLTAFLDGGVSLHPDGTDDCGGVALIETAATVHQDDDRVPEPQEDLPPSLVEDDPSVIEDNPSVISEKVCASSTISDSSAESQQGGNSNTLFRSSPPVIGSLFNMEEEPALPTLPKSSESLPHSSFSDAAALDHESARISSRKRPSEPDFEVGPASKRGRVWYPGVDEETLKVEAELLSETDTSRVWKGNLLIFPKNGPIPKETASYEETRALVFRGWRFGMFAGPADIPTWPNKQIKEADYYKALTELYRKTPSSGFTSGSVEPERVSLLDPNSVQGQPEQIAAVISDVFSNTGEESEEEEPFPSTDPAEKRGHRSRRHLRLSNEEDDSGIHLAEEASSDYSIDFEMDLAPFAVHCLRSESPPPVHNGEENPPLSAQSNTEEVVEWRSLDMSPQPTPRDPGVGGSSHGSAATDEGSEEVMPGMHGEKGQWLSLLTKDARRVIESQFNGRVPEHMEVGEFFRLLAHGAAALEPPRTGKPLVGNAGAYGNPTHLYW</sequence>
<proteinExistence type="predicted"/>
<evidence type="ECO:0000313" key="2">
    <source>
        <dbReference type="EMBL" id="RPA78849.1"/>
    </source>
</evidence>
<dbReference type="Proteomes" id="UP000275078">
    <property type="component" value="Unassembled WGS sequence"/>
</dbReference>
<feature type="region of interest" description="Disordered" evidence="1">
    <location>
        <begin position="255"/>
        <end position="317"/>
    </location>
</feature>
<accession>A0A3N4HYT4</accession>
<keyword evidence="3" id="KW-1185">Reference proteome</keyword>
<dbReference type="AlphaFoldDB" id="A0A3N4HYT4"/>
<feature type="compositionally biased region" description="Basic residues" evidence="1">
    <location>
        <begin position="537"/>
        <end position="546"/>
    </location>
</feature>
<name>A0A3N4HYT4_ASCIM</name>
<feature type="compositionally biased region" description="Polar residues" evidence="1">
    <location>
        <begin position="339"/>
        <end position="351"/>
    </location>
</feature>
<feature type="region of interest" description="Disordered" evidence="1">
    <location>
        <begin position="517"/>
        <end position="557"/>
    </location>
</feature>
<feature type="region of interest" description="Disordered" evidence="1">
    <location>
        <begin position="336"/>
        <end position="382"/>
    </location>
</feature>
<organism evidence="2 3">
    <name type="scientific">Ascobolus immersus RN42</name>
    <dbReference type="NCBI Taxonomy" id="1160509"/>
    <lineage>
        <taxon>Eukaryota</taxon>
        <taxon>Fungi</taxon>
        <taxon>Dikarya</taxon>
        <taxon>Ascomycota</taxon>
        <taxon>Pezizomycotina</taxon>
        <taxon>Pezizomycetes</taxon>
        <taxon>Pezizales</taxon>
        <taxon>Ascobolaceae</taxon>
        <taxon>Ascobolus</taxon>
    </lineage>
</organism>
<protein>
    <submittedName>
        <fullName evidence="2">Uncharacterized protein</fullName>
    </submittedName>
</protein>
<feature type="compositionally biased region" description="Polar residues" evidence="1">
    <location>
        <begin position="307"/>
        <end position="317"/>
    </location>
</feature>